<evidence type="ECO:0000256" key="7">
    <source>
        <dbReference type="PIRSR" id="PIRSR001084-1"/>
    </source>
</evidence>
<dbReference type="AlphaFoldDB" id="A0A7D4QFW7"/>
<dbReference type="Gene3D" id="3.20.20.80">
    <property type="entry name" value="Glycosidases"/>
    <property type="match status" value="1"/>
</dbReference>
<evidence type="ECO:0000256" key="8">
    <source>
        <dbReference type="PIRSR" id="PIRSR001084-2"/>
    </source>
</evidence>
<evidence type="ECO:0000256" key="4">
    <source>
        <dbReference type="ARBA" id="ARBA00022801"/>
    </source>
</evidence>
<comment type="similarity">
    <text evidence="2 6">Belongs to the glycosyl hydrolase 42 family.</text>
</comment>
<dbReference type="InterPro" id="IPR013738">
    <property type="entry name" value="Beta_galactosidase_Trimer"/>
</dbReference>
<dbReference type="GO" id="GO:0005975">
    <property type="term" value="P:carbohydrate metabolic process"/>
    <property type="evidence" value="ECO:0007669"/>
    <property type="project" value="InterPro"/>
</dbReference>
<dbReference type="GO" id="GO:0004565">
    <property type="term" value="F:beta-galactosidase activity"/>
    <property type="evidence" value="ECO:0007669"/>
    <property type="project" value="UniProtKB-EC"/>
</dbReference>
<feature type="binding site" evidence="9">
    <location>
        <position position="156"/>
    </location>
    <ligand>
        <name>Zn(2+)</name>
        <dbReference type="ChEBI" id="CHEBI:29105"/>
    </ligand>
</feature>
<dbReference type="PANTHER" id="PTHR36447">
    <property type="entry name" value="BETA-GALACTOSIDASE GANA"/>
    <property type="match status" value="1"/>
</dbReference>
<dbReference type="Gene3D" id="3.40.50.880">
    <property type="match status" value="1"/>
</dbReference>
<dbReference type="GO" id="GO:0046872">
    <property type="term" value="F:metal ion binding"/>
    <property type="evidence" value="ECO:0007669"/>
    <property type="project" value="UniProtKB-KW"/>
</dbReference>
<dbReference type="SUPFAM" id="SSF51445">
    <property type="entry name" value="(Trans)glycosidases"/>
    <property type="match status" value="1"/>
</dbReference>
<evidence type="ECO:0000256" key="9">
    <source>
        <dbReference type="PIRSR" id="PIRSR001084-3"/>
    </source>
</evidence>
<keyword evidence="4 6" id="KW-0378">Hydrolase</keyword>
<feature type="binding site" evidence="9">
    <location>
        <position position="158"/>
    </location>
    <ligand>
        <name>Zn(2+)</name>
        <dbReference type="ChEBI" id="CHEBI:29105"/>
    </ligand>
</feature>
<feature type="binding site" evidence="8">
    <location>
        <position position="316"/>
    </location>
    <ligand>
        <name>substrate</name>
    </ligand>
</feature>
<accession>A0A7D4QFW7</accession>
<evidence type="ECO:0000256" key="3">
    <source>
        <dbReference type="ARBA" id="ARBA00012756"/>
    </source>
</evidence>
<dbReference type="SUPFAM" id="SSF52317">
    <property type="entry name" value="Class I glutamine amidotransferase-like"/>
    <property type="match status" value="1"/>
</dbReference>
<keyword evidence="5 6" id="KW-0326">Glycosidase</keyword>
<dbReference type="Proteomes" id="UP000501003">
    <property type="component" value="Chromosome"/>
</dbReference>
<dbReference type="Pfam" id="PF08532">
    <property type="entry name" value="Glyco_hydro_42M"/>
    <property type="match status" value="1"/>
</dbReference>
<evidence type="ECO:0000259" key="10">
    <source>
        <dbReference type="Pfam" id="PF02449"/>
    </source>
</evidence>
<evidence type="ECO:0000256" key="2">
    <source>
        <dbReference type="ARBA" id="ARBA00005940"/>
    </source>
</evidence>
<dbReference type="InterPro" id="IPR013529">
    <property type="entry name" value="Glyco_hydro_42_N"/>
</dbReference>
<evidence type="ECO:0000256" key="6">
    <source>
        <dbReference type="PIRNR" id="PIRNR001084"/>
    </source>
</evidence>
<evidence type="ECO:0000256" key="1">
    <source>
        <dbReference type="ARBA" id="ARBA00001412"/>
    </source>
</evidence>
<feature type="domain" description="Beta-galactosidase trimerisation" evidence="11">
    <location>
        <begin position="397"/>
        <end position="602"/>
    </location>
</feature>
<evidence type="ECO:0000259" key="11">
    <source>
        <dbReference type="Pfam" id="PF08532"/>
    </source>
</evidence>
<reference evidence="12 13" key="1">
    <citation type="submission" date="2020-05" db="EMBL/GenBank/DDBJ databases">
        <title>Aquirufa sp. strain 15G-AUS-rot a new Aquirufa species.</title>
        <authorList>
            <person name="Pitt A."/>
            <person name="Hahn M.W."/>
        </authorList>
    </citation>
    <scope>NUCLEOTIDE SEQUENCE [LARGE SCALE GENOMIC DNA]</scope>
    <source>
        <strain evidence="12 13">15G-AUS-rot</strain>
    </source>
</reference>
<keyword evidence="9" id="KW-0862">Zinc</keyword>
<dbReference type="InterPro" id="IPR029062">
    <property type="entry name" value="Class_I_gatase-like"/>
</dbReference>
<evidence type="ECO:0000313" key="13">
    <source>
        <dbReference type="Proteomes" id="UP000501003"/>
    </source>
</evidence>
<sequence length="634" mass="72252">MLNLNTLHFGGDYNPEQWDKEVWKEDIELMQRASVNLVSLGIFSWAKLEPSDGNYDFDWLDEVVELLHQGGISIDMATATASPPAWLTLAHPEVLPVNFDGVRLSHGGRQQYCAASEAYRTKAAALVEQIAKRYAKHPAVKMWHVNNEYGCHAPYCYCENSRKAFVSWLQMRYASLDELNTAWGTDFWSQRYYNWEEIVVPKRTPDGTHPNPGQQLDFKRFSSDVTLELFKMERDIIKKYDSVNPVTTNFMSMKFTYAMDYFAWAKEVDFVSTDHYLAQHDPLNHIDLAQQADLTRGFAGGKQWLLMEHSSSAVNWQPRNYAKTPGQEKRNALSFVARGSQGALYFQWRQGQAGSERFHSALVPHAGEDTRVFREVSELGAILKSMPELSQYPTNRAEVAMVYDYEQFWVMMQANMPTEDLSYPNTVAQWYRAMWELGIQVDFVQASASKEELSQYKLVLMPMVHMLSEQEEENFISYAQQGGNLVVGYFSNISSRTGRVKLGGYGGKLVKDVIGVYVEEFYPLRPEQELELSNGLKARMWSELSRANGAEVLASFAGSDVDGSVAIAKRKLGSSTAWYQGTELTEKSQKKFFAEIVKKLEIHSEGGEGTEVIHRGPFRFEINHLKNKVKVSRS</sequence>
<proteinExistence type="inferred from homology"/>
<evidence type="ECO:0000313" key="12">
    <source>
        <dbReference type="EMBL" id="QKJ25028.1"/>
    </source>
</evidence>
<dbReference type="PANTHER" id="PTHR36447:SF1">
    <property type="entry name" value="BETA-GALACTOSIDASE GANA"/>
    <property type="match status" value="1"/>
</dbReference>
<dbReference type="InterPro" id="IPR017853">
    <property type="entry name" value="GH"/>
</dbReference>
<dbReference type="CDD" id="cd03143">
    <property type="entry name" value="A4_beta-galactosidase_middle_domain"/>
    <property type="match status" value="1"/>
</dbReference>
<gene>
    <name evidence="12" type="ORF">HRU87_02160</name>
</gene>
<dbReference type="GO" id="GO:0009341">
    <property type="term" value="C:beta-galactosidase complex"/>
    <property type="evidence" value="ECO:0007669"/>
    <property type="project" value="InterPro"/>
</dbReference>
<feature type="binding site" evidence="9">
    <location>
        <position position="113"/>
    </location>
    <ligand>
        <name>Zn(2+)</name>
        <dbReference type="ChEBI" id="CHEBI:29105"/>
    </ligand>
</feature>
<dbReference type="Pfam" id="PF02449">
    <property type="entry name" value="Glyco_hydro_42"/>
    <property type="match status" value="1"/>
</dbReference>
<organism evidence="12 13">
    <name type="scientific">Aquiluna borgnonia</name>
    <dbReference type="NCBI Taxonomy" id="2499157"/>
    <lineage>
        <taxon>Bacteria</taxon>
        <taxon>Bacillati</taxon>
        <taxon>Actinomycetota</taxon>
        <taxon>Actinomycetes</taxon>
        <taxon>Micrococcales</taxon>
        <taxon>Microbacteriaceae</taxon>
        <taxon>Luna cluster</taxon>
        <taxon>Luna-1 subcluster</taxon>
        <taxon>Aquiluna</taxon>
    </lineage>
</organism>
<dbReference type="PIRSF" id="PIRSF001084">
    <property type="entry name" value="B-galactosidase"/>
    <property type="match status" value="1"/>
</dbReference>
<keyword evidence="9" id="KW-0479">Metal-binding</keyword>
<feature type="domain" description="Glycoside hydrolase family 42 N-terminal" evidence="10">
    <location>
        <begin position="12"/>
        <end position="385"/>
    </location>
</feature>
<dbReference type="RefSeq" id="WP_173493325.1">
    <property type="nucleotide sequence ID" value="NZ_CP054056.1"/>
</dbReference>
<dbReference type="EC" id="3.2.1.23" evidence="3 6"/>
<feature type="binding site" evidence="8">
    <location>
        <position position="147"/>
    </location>
    <ligand>
        <name>substrate</name>
    </ligand>
</feature>
<feature type="active site" description="Nucleophile" evidence="7">
    <location>
        <position position="308"/>
    </location>
</feature>
<keyword evidence="13" id="KW-1185">Reference proteome</keyword>
<comment type="catalytic activity">
    <reaction evidence="1 6">
        <text>Hydrolysis of terminal non-reducing beta-D-galactose residues in beta-D-galactosides.</text>
        <dbReference type="EC" id="3.2.1.23"/>
    </reaction>
</comment>
<feature type="active site" description="Proton donor" evidence="7">
    <location>
        <position position="148"/>
    </location>
</feature>
<protein>
    <recommendedName>
        <fullName evidence="3 6">Beta-galactosidase</fullName>
        <shortName evidence="6">Beta-gal</shortName>
        <ecNumber evidence="3 6">3.2.1.23</ecNumber>
    </recommendedName>
</protein>
<dbReference type="KEGG" id="aqg:HRU87_02160"/>
<evidence type="ECO:0000256" key="5">
    <source>
        <dbReference type="ARBA" id="ARBA00023295"/>
    </source>
</evidence>
<dbReference type="InterPro" id="IPR003476">
    <property type="entry name" value="Glyco_hydro_42"/>
</dbReference>
<name>A0A7D4QFW7_9MICO</name>
<dbReference type="EMBL" id="CP054056">
    <property type="protein sequence ID" value="QKJ25028.1"/>
    <property type="molecule type" value="Genomic_DNA"/>
</dbReference>
<feature type="binding site" evidence="8">
    <location>
        <position position="109"/>
    </location>
    <ligand>
        <name>substrate</name>
    </ligand>
</feature>